<dbReference type="Proteomes" id="UP001064048">
    <property type="component" value="Chromosome 25"/>
</dbReference>
<evidence type="ECO:0000313" key="2">
    <source>
        <dbReference type="Proteomes" id="UP001064048"/>
    </source>
</evidence>
<comment type="caution">
    <text evidence="1">The sequence shown here is derived from an EMBL/GenBank/DDBJ whole genome shotgun (WGS) entry which is preliminary data.</text>
</comment>
<name>A0ACC0JGP6_CHOFU</name>
<keyword evidence="2" id="KW-1185">Reference proteome</keyword>
<sequence>MQKERRARNALYERERRKGVEHELTELAKVVGCDREVTPDSKLLRISYQMIKRSKDTISDATKEELEEQNKMIENEIAKLQEELKIGEIEDWLLQPF</sequence>
<evidence type="ECO:0000313" key="1">
    <source>
        <dbReference type="EMBL" id="KAI8423262.1"/>
    </source>
</evidence>
<dbReference type="EMBL" id="CM046125">
    <property type="protein sequence ID" value="KAI8423262.1"/>
    <property type="molecule type" value="Genomic_DNA"/>
</dbReference>
<gene>
    <name evidence="1" type="ORF">MSG28_014291</name>
</gene>
<organism evidence="1 2">
    <name type="scientific">Choristoneura fumiferana</name>
    <name type="common">Spruce budworm moth</name>
    <name type="synonym">Archips fumiferana</name>
    <dbReference type="NCBI Taxonomy" id="7141"/>
    <lineage>
        <taxon>Eukaryota</taxon>
        <taxon>Metazoa</taxon>
        <taxon>Ecdysozoa</taxon>
        <taxon>Arthropoda</taxon>
        <taxon>Hexapoda</taxon>
        <taxon>Insecta</taxon>
        <taxon>Pterygota</taxon>
        <taxon>Neoptera</taxon>
        <taxon>Endopterygota</taxon>
        <taxon>Lepidoptera</taxon>
        <taxon>Glossata</taxon>
        <taxon>Ditrysia</taxon>
        <taxon>Tortricoidea</taxon>
        <taxon>Tortricidae</taxon>
        <taxon>Tortricinae</taxon>
        <taxon>Choristoneura</taxon>
    </lineage>
</organism>
<accession>A0ACC0JGP6</accession>
<proteinExistence type="predicted"/>
<reference evidence="1 2" key="1">
    <citation type="journal article" date="2022" name="Genome Biol. Evol.">
        <title>The Spruce Budworm Genome: Reconstructing the Evolutionary History of Antifreeze Proteins.</title>
        <authorList>
            <person name="Beliveau C."/>
            <person name="Gagne P."/>
            <person name="Picq S."/>
            <person name="Vernygora O."/>
            <person name="Keeling C.I."/>
            <person name="Pinkney K."/>
            <person name="Doucet D."/>
            <person name="Wen F."/>
            <person name="Johnston J.S."/>
            <person name="Maaroufi H."/>
            <person name="Boyle B."/>
            <person name="Laroche J."/>
            <person name="Dewar K."/>
            <person name="Juretic N."/>
            <person name="Blackburn G."/>
            <person name="Nisole A."/>
            <person name="Brunet B."/>
            <person name="Brandao M."/>
            <person name="Lumley L."/>
            <person name="Duan J."/>
            <person name="Quan G."/>
            <person name="Lucarotti C.J."/>
            <person name="Roe A.D."/>
            <person name="Sperling F.A.H."/>
            <person name="Levesque R.C."/>
            <person name="Cusson M."/>
        </authorList>
    </citation>
    <scope>NUCLEOTIDE SEQUENCE [LARGE SCALE GENOMIC DNA]</scope>
    <source>
        <strain evidence="1">Glfc:IPQL:Cfum</strain>
    </source>
</reference>
<protein>
    <submittedName>
        <fullName evidence="1">Uncharacterized protein</fullName>
    </submittedName>
</protein>